<dbReference type="RefSeq" id="WP_092650963.1">
    <property type="nucleotide sequence ID" value="NZ_FOHA01000004.1"/>
</dbReference>
<dbReference type="Proteomes" id="UP000198948">
    <property type="component" value="Unassembled WGS sequence"/>
</dbReference>
<name>A0A1H9RKY4_9LACT</name>
<sequence length="174" mass="20561">MATSALPKTKQALKDEIHKRYLLLDGEFDAIAEADRDVRDEVIDRTPAEIIAYQIGWLRLLMKWDADEKAGKEAVMPREGFKWNRLGEMYQIFYQDCEGMSLTDMRKCFKQLEQDCQAWIDGLSDEELFTQGVRQWTGDNESWAMVRWIKINTISPFTNFRTKIRKWKKNQLVN</sequence>
<evidence type="ECO:0000313" key="1">
    <source>
        <dbReference type="EMBL" id="SER73420.1"/>
    </source>
</evidence>
<evidence type="ECO:0008006" key="3">
    <source>
        <dbReference type="Google" id="ProtNLM"/>
    </source>
</evidence>
<protein>
    <recommendedName>
        <fullName evidence="3">ClbS/DfsB family four-helix bundle protein</fullName>
    </recommendedName>
</protein>
<organism evidence="1 2">
    <name type="scientific">Isobaculum melis</name>
    <dbReference type="NCBI Taxonomy" id="142588"/>
    <lineage>
        <taxon>Bacteria</taxon>
        <taxon>Bacillati</taxon>
        <taxon>Bacillota</taxon>
        <taxon>Bacilli</taxon>
        <taxon>Lactobacillales</taxon>
        <taxon>Carnobacteriaceae</taxon>
        <taxon>Isobaculum</taxon>
    </lineage>
</organism>
<dbReference type="AlphaFoldDB" id="A0A1H9RKY4"/>
<dbReference type="PIRSF" id="PIRSF031551">
    <property type="entry name" value="DUF1706"/>
    <property type="match status" value="1"/>
</dbReference>
<reference evidence="1 2" key="1">
    <citation type="submission" date="2016-10" db="EMBL/GenBank/DDBJ databases">
        <authorList>
            <person name="de Groot N.N."/>
        </authorList>
    </citation>
    <scope>NUCLEOTIDE SEQUENCE [LARGE SCALE GENOMIC DNA]</scope>
    <source>
        <strain evidence="1 2">DSM 13760</strain>
    </source>
</reference>
<dbReference type="Gene3D" id="1.20.120.450">
    <property type="entry name" value="dinb family like domain"/>
    <property type="match status" value="1"/>
</dbReference>
<dbReference type="PANTHER" id="PTHR40658:SF4">
    <property type="entry name" value="HYPOTHETICAL CYTOSOLIC PROTEIN"/>
    <property type="match status" value="1"/>
</dbReference>
<proteinExistence type="predicted"/>
<gene>
    <name evidence="1" type="ORF">SAMN04488559_104133</name>
</gene>
<evidence type="ECO:0000313" key="2">
    <source>
        <dbReference type="Proteomes" id="UP000198948"/>
    </source>
</evidence>
<dbReference type="Pfam" id="PF08020">
    <property type="entry name" value="DUF1706"/>
    <property type="match status" value="1"/>
</dbReference>
<dbReference type="STRING" id="142588.SAMN04488559_104133"/>
<dbReference type="InterPro" id="IPR012550">
    <property type="entry name" value="DUF1706"/>
</dbReference>
<dbReference type="EMBL" id="FOHA01000004">
    <property type="protein sequence ID" value="SER73420.1"/>
    <property type="molecule type" value="Genomic_DNA"/>
</dbReference>
<dbReference type="OrthoDB" id="9786621at2"/>
<keyword evidence="2" id="KW-1185">Reference proteome</keyword>
<accession>A0A1H9RKY4</accession>
<dbReference type="InterPro" id="IPR034660">
    <property type="entry name" value="DinB/YfiT-like"/>
</dbReference>
<dbReference type="PANTHER" id="PTHR40658">
    <property type="match status" value="1"/>
</dbReference>